<dbReference type="Proteomes" id="UP000290244">
    <property type="component" value="Chromosome"/>
</dbReference>
<protein>
    <submittedName>
        <fullName evidence="3">Glycine/betaine ABC transporter substrate-binding protein</fullName>
    </submittedName>
</protein>
<dbReference type="AlphaFoldDB" id="A0A4P6PAF4"/>
<dbReference type="Pfam" id="PF04069">
    <property type="entry name" value="OpuAC"/>
    <property type="match status" value="1"/>
</dbReference>
<evidence type="ECO:0000313" key="4">
    <source>
        <dbReference type="Proteomes" id="UP000290244"/>
    </source>
</evidence>
<dbReference type="CDD" id="cd13643">
    <property type="entry name" value="PBP2_BCP_2"/>
    <property type="match status" value="1"/>
</dbReference>
<dbReference type="RefSeq" id="WP_130603965.1">
    <property type="nucleotide sequence ID" value="NZ_CP034759.1"/>
</dbReference>
<organism evidence="3 4">
    <name type="scientific">Litorilituus sediminis</name>
    <dbReference type="NCBI Taxonomy" id="718192"/>
    <lineage>
        <taxon>Bacteria</taxon>
        <taxon>Pseudomonadati</taxon>
        <taxon>Pseudomonadota</taxon>
        <taxon>Gammaproteobacteria</taxon>
        <taxon>Alteromonadales</taxon>
        <taxon>Colwelliaceae</taxon>
        <taxon>Litorilituus</taxon>
    </lineage>
</organism>
<dbReference type="SUPFAM" id="SSF53850">
    <property type="entry name" value="Periplasmic binding protein-like II"/>
    <property type="match status" value="1"/>
</dbReference>
<keyword evidence="1" id="KW-0732">Signal</keyword>
<accession>A0A4P6PAF4</accession>
<gene>
    <name evidence="3" type="ORF">EMK97_16920</name>
</gene>
<feature type="domain" description="ABC-type glycine betaine transport system substrate-binding" evidence="2">
    <location>
        <begin position="25"/>
        <end position="299"/>
    </location>
</feature>
<dbReference type="KEGG" id="lsd:EMK97_16920"/>
<keyword evidence="4" id="KW-1185">Reference proteome</keyword>
<evidence type="ECO:0000256" key="1">
    <source>
        <dbReference type="SAM" id="SignalP"/>
    </source>
</evidence>
<feature type="signal peptide" evidence="1">
    <location>
        <begin position="1"/>
        <end position="19"/>
    </location>
</feature>
<dbReference type="GO" id="GO:0043190">
    <property type="term" value="C:ATP-binding cassette (ABC) transporter complex"/>
    <property type="evidence" value="ECO:0007669"/>
    <property type="project" value="InterPro"/>
</dbReference>
<dbReference type="Gene3D" id="3.40.190.10">
    <property type="entry name" value="Periplasmic binding protein-like II"/>
    <property type="match status" value="1"/>
</dbReference>
<reference evidence="3 4" key="1">
    <citation type="submission" date="2018-12" db="EMBL/GenBank/DDBJ databases">
        <title>Complete genome of Litorilituus sediminis.</title>
        <authorList>
            <person name="Liu A."/>
            <person name="Rong J."/>
        </authorList>
    </citation>
    <scope>NUCLEOTIDE SEQUENCE [LARGE SCALE GENOMIC DNA]</scope>
    <source>
        <strain evidence="3 4">JCM 17549</strain>
    </source>
</reference>
<evidence type="ECO:0000313" key="3">
    <source>
        <dbReference type="EMBL" id="QBG37299.1"/>
    </source>
</evidence>
<dbReference type="EMBL" id="CP034759">
    <property type="protein sequence ID" value="QBG37299.1"/>
    <property type="molecule type" value="Genomic_DNA"/>
</dbReference>
<sequence>MKFLFMFIFFYFFPQFAVASSSKESITLPLNNWASQRVLSYVIGDLIEQQFNHTVNYQEIGAYDQWGALRKGIVHIQIEVWQQSMGAEFSRMLAQQHIHDLGSHSAVVREEWWYPDYVEQKCAGLPNWQALNECAYLFSELPLSGKGTYYTGPWEYHDADLIRALDLDFTIERLSNEKALWRKLQKSVEKKRAIMLLNWSPNWTDVRMKGKFVEFPRFEKGCESNPSWGLNPNLVHDCGNLKQGWLKKVAWPGLQSRWPCVYQFISRVDFSKEMIAEASALVIADKFDERQAAKIWLEKYSQQVSDWLNIQCIAN</sequence>
<evidence type="ECO:0000259" key="2">
    <source>
        <dbReference type="Pfam" id="PF04069"/>
    </source>
</evidence>
<dbReference type="InterPro" id="IPR007210">
    <property type="entry name" value="ABC_Gly_betaine_transp_sub-bd"/>
</dbReference>
<dbReference type="Gene3D" id="3.40.190.100">
    <property type="entry name" value="Glycine betaine-binding periplasmic protein, domain 2"/>
    <property type="match status" value="1"/>
</dbReference>
<dbReference type="GO" id="GO:0022857">
    <property type="term" value="F:transmembrane transporter activity"/>
    <property type="evidence" value="ECO:0007669"/>
    <property type="project" value="InterPro"/>
</dbReference>
<feature type="chain" id="PRO_5020856973" evidence="1">
    <location>
        <begin position="20"/>
        <end position="315"/>
    </location>
</feature>
<proteinExistence type="predicted"/>
<name>A0A4P6PAF4_9GAMM</name>
<dbReference type="OrthoDB" id="7805658at2"/>